<name>A0ABS9NTS3_9RHOB</name>
<dbReference type="Pfam" id="PF05175">
    <property type="entry name" value="MTS"/>
    <property type="match status" value="1"/>
</dbReference>
<dbReference type="EMBL" id="JAKOEM010000002">
    <property type="protein sequence ID" value="MCG6557615.1"/>
    <property type="molecule type" value="Genomic_DNA"/>
</dbReference>
<evidence type="ECO:0000256" key="4">
    <source>
        <dbReference type="ARBA" id="ARBA00022679"/>
    </source>
</evidence>
<dbReference type="PANTHER" id="PTHR47816:SF4">
    <property type="entry name" value="RIBOSOMAL RNA SMALL SUBUNIT METHYLTRANSFERASE C"/>
    <property type="match status" value="1"/>
</dbReference>
<accession>A0ABS9NTS3</accession>
<dbReference type="GO" id="GO:0032259">
    <property type="term" value="P:methylation"/>
    <property type="evidence" value="ECO:0007669"/>
    <property type="project" value="UniProtKB-KW"/>
</dbReference>
<sequence length="321" mass="34611">MSSRLELALASGLDLTTPVSVLGPTPDHDLSALPPDTEVVQPYRPWHDHFAARGFHTVAQSDAPCSDAVVFLPRAKALARAMVAEACRRASGQVVVDGAKTEGIDSLLKDIRKRVVVEGPLSKAHGKIFWFRVDAVDFSDWTPPGDQRVAGFRTAPGVFSADGVDPASALLLAALPKKPGKVIADLGAGWGYLSAGVLAREGVRALHLVEADHVALDCARTNIDDPRASFHWADVLSWQAPERLDCVVMNPPFHTGRAAEPSLGQGFIAAAARNLSGSGQLWMVANRHLPYEAALNERFQQVDEVAGDNRFKVFHASRPRR</sequence>
<dbReference type="SUPFAM" id="SSF53335">
    <property type="entry name" value="S-adenosyl-L-methionine-dependent methyltransferases"/>
    <property type="match status" value="1"/>
</dbReference>
<dbReference type="InterPro" id="IPR046977">
    <property type="entry name" value="RsmC/RlmG"/>
</dbReference>
<dbReference type="InterPro" id="IPR029063">
    <property type="entry name" value="SAM-dependent_MTases_sf"/>
</dbReference>
<protein>
    <submittedName>
        <fullName evidence="7">Class I SAM-dependent methyltransferase</fullName>
    </submittedName>
</protein>
<keyword evidence="1" id="KW-0963">Cytoplasm</keyword>
<evidence type="ECO:0000259" key="6">
    <source>
        <dbReference type="Pfam" id="PF05175"/>
    </source>
</evidence>
<organism evidence="7 8">
    <name type="scientific">Ruegeria alba</name>
    <dbReference type="NCBI Taxonomy" id="2916756"/>
    <lineage>
        <taxon>Bacteria</taxon>
        <taxon>Pseudomonadati</taxon>
        <taxon>Pseudomonadota</taxon>
        <taxon>Alphaproteobacteria</taxon>
        <taxon>Rhodobacterales</taxon>
        <taxon>Roseobacteraceae</taxon>
        <taxon>Ruegeria</taxon>
    </lineage>
</organism>
<dbReference type="InterPro" id="IPR002052">
    <property type="entry name" value="DNA_methylase_N6_adenine_CS"/>
</dbReference>
<evidence type="ECO:0000256" key="3">
    <source>
        <dbReference type="ARBA" id="ARBA00022603"/>
    </source>
</evidence>
<dbReference type="PROSITE" id="PS00092">
    <property type="entry name" value="N6_MTASE"/>
    <property type="match status" value="1"/>
</dbReference>
<evidence type="ECO:0000256" key="1">
    <source>
        <dbReference type="ARBA" id="ARBA00022490"/>
    </source>
</evidence>
<dbReference type="Gene3D" id="3.40.50.150">
    <property type="entry name" value="Vaccinia Virus protein VP39"/>
    <property type="match status" value="2"/>
</dbReference>
<dbReference type="CDD" id="cd02440">
    <property type="entry name" value="AdoMet_MTases"/>
    <property type="match status" value="1"/>
</dbReference>
<evidence type="ECO:0000256" key="5">
    <source>
        <dbReference type="ARBA" id="ARBA00022691"/>
    </source>
</evidence>
<feature type="domain" description="Methyltransferase small" evidence="6">
    <location>
        <begin position="152"/>
        <end position="314"/>
    </location>
</feature>
<keyword evidence="3 7" id="KW-0489">Methyltransferase</keyword>
<dbReference type="InterPro" id="IPR007848">
    <property type="entry name" value="Small_mtfrase_dom"/>
</dbReference>
<dbReference type="Proteomes" id="UP001165279">
    <property type="component" value="Unassembled WGS sequence"/>
</dbReference>
<dbReference type="GO" id="GO:0008168">
    <property type="term" value="F:methyltransferase activity"/>
    <property type="evidence" value="ECO:0007669"/>
    <property type="project" value="UniProtKB-KW"/>
</dbReference>
<comment type="caution">
    <text evidence="7">The sequence shown here is derived from an EMBL/GenBank/DDBJ whole genome shotgun (WGS) entry which is preliminary data.</text>
</comment>
<keyword evidence="8" id="KW-1185">Reference proteome</keyword>
<dbReference type="PANTHER" id="PTHR47816">
    <property type="entry name" value="RIBOSOMAL RNA SMALL SUBUNIT METHYLTRANSFERASE C"/>
    <property type="match status" value="1"/>
</dbReference>
<evidence type="ECO:0000313" key="8">
    <source>
        <dbReference type="Proteomes" id="UP001165279"/>
    </source>
</evidence>
<keyword evidence="2" id="KW-0698">rRNA processing</keyword>
<gene>
    <name evidence="7" type="ORF">MB818_05355</name>
</gene>
<reference evidence="7" key="1">
    <citation type="submission" date="2022-02" db="EMBL/GenBank/DDBJ databases">
        <title>The genome sequence of Ruegeria sp. 1NDH52C.</title>
        <authorList>
            <person name="Du J."/>
        </authorList>
    </citation>
    <scope>NUCLEOTIDE SEQUENCE</scope>
    <source>
        <strain evidence="7">1NDH52C</strain>
    </source>
</reference>
<keyword evidence="5" id="KW-0949">S-adenosyl-L-methionine</keyword>
<evidence type="ECO:0000313" key="7">
    <source>
        <dbReference type="EMBL" id="MCG6557615.1"/>
    </source>
</evidence>
<keyword evidence="4" id="KW-0808">Transferase</keyword>
<dbReference type="RefSeq" id="WP_238904240.1">
    <property type="nucleotide sequence ID" value="NZ_JAKOEM010000002.1"/>
</dbReference>
<evidence type="ECO:0000256" key="2">
    <source>
        <dbReference type="ARBA" id="ARBA00022552"/>
    </source>
</evidence>
<proteinExistence type="predicted"/>